<evidence type="ECO:0000313" key="3">
    <source>
        <dbReference type="Proteomes" id="UP000799424"/>
    </source>
</evidence>
<keyword evidence="3" id="KW-1185">Reference proteome</keyword>
<evidence type="ECO:0000313" key="2">
    <source>
        <dbReference type="EMBL" id="KAF2826343.1"/>
    </source>
</evidence>
<accession>A0A6A6ZZP8</accession>
<proteinExistence type="predicted"/>
<evidence type="ECO:0008006" key="4">
    <source>
        <dbReference type="Google" id="ProtNLM"/>
    </source>
</evidence>
<name>A0A6A6ZZP8_9PLEO</name>
<sequence>MFTYRLLFACILLALVASSPAGFRRATDWDCNTKYGIPGASYVCSGPYFRGSTKYPGCNYITSPGCRNNVNGTTIHSIGPDPRTECTIWDQLNCQGKKLLVNKKLKWGCPGWNNFPDQFMSFSCEAI</sequence>
<protein>
    <recommendedName>
        <fullName evidence="4">Secreted protein</fullName>
    </recommendedName>
</protein>
<organism evidence="2 3">
    <name type="scientific">Ophiobolus disseminans</name>
    <dbReference type="NCBI Taxonomy" id="1469910"/>
    <lineage>
        <taxon>Eukaryota</taxon>
        <taxon>Fungi</taxon>
        <taxon>Dikarya</taxon>
        <taxon>Ascomycota</taxon>
        <taxon>Pezizomycotina</taxon>
        <taxon>Dothideomycetes</taxon>
        <taxon>Pleosporomycetidae</taxon>
        <taxon>Pleosporales</taxon>
        <taxon>Pleosporineae</taxon>
        <taxon>Phaeosphaeriaceae</taxon>
        <taxon>Ophiobolus</taxon>
    </lineage>
</organism>
<gene>
    <name evidence="2" type="ORF">CC86DRAFT_455865</name>
</gene>
<dbReference type="AlphaFoldDB" id="A0A6A6ZZP8"/>
<feature type="chain" id="PRO_5025355487" description="Secreted protein" evidence="1">
    <location>
        <begin position="19"/>
        <end position="127"/>
    </location>
</feature>
<dbReference type="EMBL" id="MU006226">
    <property type="protein sequence ID" value="KAF2826343.1"/>
    <property type="molecule type" value="Genomic_DNA"/>
</dbReference>
<keyword evidence="1" id="KW-0732">Signal</keyword>
<evidence type="ECO:0000256" key="1">
    <source>
        <dbReference type="SAM" id="SignalP"/>
    </source>
</evidence>
<feature type="signal peptide" evidence="1">
    <location>
        <begin position="1"/>
        <end position="18"/>
    </location>
</feature>
<dbReference type="Proteomes" id="UP000799424">
    <property type="component" value="Unassembled WGS sequence"/>
</dbReference>
<reference evidence="2" key="1">
    <citation type="journal article" date="2020" name="Stud. Mycol.">
        <title>101 Dothideomycetes genomes: a test case for predicting lifestyles and emergence of pathogens.</title>
        <authorList>
            <person name="Haridas S."/>
            <person name="Albert R."/>
            <person name="Binder M."/>
            <person name="Bloem J."/>
            <person name="Labutti K."/>
            <person name="Salamov A."/>
            <person name="Andreopoulos B."/>
            <person name="Baker S."/>
            <person name="Barry K."/>
            <person name="Bills G."/>
            <person name="Bluhm B."/>
            <person name="Cannon C."/>
            <person name="Castanera R."/>
            <person name="Culley D."/>
            <person name="Daum C."/>
            <person name="Ezra D."/>
            <person name="Gonzalez J."/>
            <person name="Henrissat B."/>
            <person name="Kuo A."/>
            <person name="Liang C."/>
            <person name="Lipzen A."/>
            <person name="Lutzoni F."/>
            <person name="Magnuson J."/>
            <person name="Mondo S."/>
            <person name="Nolan M."/>
            <person name="Ohm R."/>
            <person name="Pangilinan J."/>
            <person name="Park H.-J."/>
            <person name="Ramirez L."/>
            <person name="Alfaro M."/>
            <person name="Sun H."/>
            <person name="Tritt A."/>
            <person name="Yoshinaga Y."/>
            <person name="Zwiers L.-H."/>
            <person name="Turgeon B."/>
            <person name="Goodwin S."/>
            <person name="Spatafora J."/>
            <person name="Crous P."/>
            <person name="Grigoriev I."/>
        </authorList>
    </citation>
    <scope>NUCLEOTIDE SEQUENCE</scope>
    <source>
        <strain evidence="2">CBS 113818</strain>
    </source>
</reference>